<dbReference type="Gene3D" id="1.10.287.1080">
    <property type="entry name" value="MazG-like"/>
    <property type="match status" value="1"/>
</dbReference>
<dbReference type="SUPFAM" id="SSF101386">
    <property type="entry name" value="all-alpha NTP pyrophosphatases"/>
    <property type="match status" value="1"/>
</dbReference>
<feature type="non-terminal residue" evidence="1">
    <location>
        <position position="120"/>
    </location>
</feature>
<dbReference type="PANTHER" id="PTHR46523">
    <property type="entry name" value="DCTP PYROPHOSPHATASE 1"/>
    <property type="match status" value="1"/>
</dbReference>
<gene>
    <name evidence="1" type="ORF">HKBW3S33_02459</name>
</gene>
<keyword evidence="2" id="KW-1185">Reference proteome</keyword>
<evidence type="ECO:0000313" key="2">
    <source>
        <dbReference type="Proteomes" id="UP000591948"/>
    </source>
</evidence>
<dbReference type="RefSeq" id="WP_258189616.1">
    <property type="nucleotide sequence ID" value="NZ_BLRY01000596.1"/>
</dbReference>
<evidence type="ECO:0000313" key="1">
    <source>
        <dbReference type="EMBL" id="GFP29043.1"/>
    </source>
</evidence>
<evidence type="ECO:0008006" key="3">
    <source>
        <dbReference type="Google" id="ProtNLM"/>
    </source>
</evidence>
<sequence length="120" mass="14544">MSGKEDLKYILEQLLKFRKERDWEQFHRPKELAISIVLEAAELLEEFQWKTDEDIKRHLKEGGLEKQKKLIMILETVQVERHIKSHIYQWMRIIRNCTCICSKRVYNYPTTGHYIKATHT</sequence>
<name>A0A6V8P9N8_9ACTN</name>
<dbReference type="EMBL" id="BLRY01000596">
    <property type="protein sequence ID" value="GFP29043.1"/>
    <property type="molecule type" value="Genomic_DNA"/>
</dbReference>
<comment type="caution">
    <text evidence="1">The sequence shown here is derived from an EMBL/GenBank/DDBJ whole genome shotgun (WGS) entry which is preliminary data.</text>
</comment>
<organism evidence="1 2">
    <name type="scientific">Candidatus Hakubella thermalkaliphila</name>
    <dbReference type="NCBI Taxonomy" id="2754717"/>
    <lineage>
        <taxon>Bacteria</taxon>
        <taxon>Bacillati</taxon>
        <taxon>Actinomycetota</taxon>
        <taxon>Actinomycetota incertae sedis</taxon>
        <taxon>Candidatus Hakubellales</taxon>
        <taxon>Candidatus Hakubellaceae</taxon>
        <taxon>Candidatus Hakubella</taxon>
    </lineage>
</organism>
<dbReference type="InterPro" id="IPR052555">
    <property type="entry name" value="dCTP_Pyrophosphatase"/>
</dbReference>
<dbReference type="Proteomes" id="UP000591948">
    <property type="component" value="Unassembled WGS sequence"/>
</dbReference>
<dbReference type="PANTHER" id="PTHR46523:SF1">
    <property type="entry name" value="DCTP PYROPHOSPHATASE 1"/>
    <property type="match status" value="1"/>
</dbReference>
<reference evidence="1 2" key="1">
    <citation type="journal article" date="2020" name="Front. Microbiol.">
        <title>Single-cell genomics of novel Actinobacteria with the Wood-Ljungdahl pathway discovered in a serpentinizing system.</title>
        <authorList>
            <person name="Merino N."/>
            <person name="Kawai M."/>
            <person name="Boyd E.S."/>
            <person name="Colman D.R."/>
            <person name="McGlynn S.E."/>
            <person name="Nealson K.H."/>
            <person name="Kurokawa K."/>
            <person name="Hongoh Y."/>
        </authorList>
    </citation>
    <scope>NUCLEOTIDE SEQUENCE [LARGE SCALE GENOMIC DNA]</scope>
    <source>
        <strain evidence="1 2">S33</strain>
    </source>
</reference>
<proteinExistence type="predicted"/>
<accession>A0A6V8P9N8</accession>
<protein>
    <recommendedName>
        <fullName evidence="3">Nucleotide pyrophosphohydrolase</fullName>
    </recommendedName>
</protein>
<dbReference type="AlphaFoldDB" id="A0A6V8P9N8"/>